<evidence type="ECO:0000313" key="2">
    <source>
        <dbReference type="Proteomes" id="UP000075230"/>
    </source>
</evidence>
<reference evidence="1 2" key="1">
    <citation type="journal article" date="2016" name="DNA Res.">
        <title>Genome sequence of Aspergillus luchuensis NBRC 4314.</title>
        <authorList>
            <person name="Yamada O."/>
            <person name="Machida M."/>
            <person name="Hosoyama A."/>
            <person name="Goto M."/>
            <person name="Takahashi T."/>
            <person name="Futagami T."/>
            <person name="Yamagata Y."/>
            <person name="Takeuchi M."/>
            <person name="Kobayashi T."/>
            <person name="Koike H."/>
            <person name="Abe K."/>
            <person name="Asai K."/>
            <person name="Arita M."/>
            <person name="Fujita N."/>
            <person name="Fukuda K."/>
            <person name="Higa K."/>
            <person name="Horikawa H."/>
            <person name="Ishikawa T."/>
            <person name="Jinno K."/>
            <person name="Kato Y."/>
            <person name="Kirimura K."/>
            <person name="Mizutani O."/>
            <person name="Nakasone K."/>
            <person name="Sano M."/>
            <person name="Shiraishi Y."/>
            <person name="Tsukahara M."/>
            <person name="Gomi K."/>
        </authorList>
    </citation>
    <scope>NUCLEOTIDE SEQUENCE [LARGE SCALE GENOMIC DNA]</scope>
    <source>
        <strain evidence="1 2">RIB 2604</strain>
    </source>
</reference>
<evidence type="ECO:0000313" key="1">
    <source>
        <dbReference type="EMBL" id="GAT22396.1"/>
    </source>
</evidence>
<name>A0A146F8U9_ASPKA</name>
<dbReference type="EMBL" id="BCWF01000015">
    <property type="protein sequence ID" value="GAT22396.1"/>
    <property type="molecule type" value="Genomic_DNA"/>
</dbReference>
<accession>A0A146F8U9</accession>
<dbReference type="AlphaFoldDB" id="A0A146F8U9"/>
<dbReference type="Proteomes" id="UP000075230">
    <property type="component" value="Unassembled WGS sequence"/>
</dbReference>
<proteinExistence type="predicted"/>
<comment type="caution">
    <text evidence="1">The sequence shown here is derived from an EMBL/GenBank/DDBJ whole genome shotgun (WGS) entry which is preliminary data.</text>
</comment>
<sequence length="76" mass="8444">MGQEGRVKKLAKQRAESEVVVVEELIESHHVIPRSVASGRSTTADASSITNIFQSSLSTAPYFQATFYVQHFEITF</sequence>
<gene>
    <name evidence="1" type="ORF">RIB2604_01504290</name>
</gene>
<protein>
    <submittedName>
        <fullName evidence="1">AAA family ATPase</fullName>
    </submittedName>
</protein>
<reference evidence="2" key="2">
    <citation type="submission" date="2016-02" db="EMBL/GenBank/DDBJ databases">
        <title>Genome sequencing of Aspergillus luchuensis NBRC 4314.</title>
        <authorList>
            <person name="Yamada O."/>
        </authorList>
    </citation>
    <scope>NUCLEOTIDE SEQUENCE [LARGE SCALE GENOMIC DNA]</scope>
    <source>
        <strain evidence="2">RIB 2604</strain>
    </source>
</reference>
<organism evidence="1 2">
    <name type="scientific">Aspergillus kawachii</name>
    <name type="common">White koji mold</name>
    <name type="synonym">Aspergillus awamori var. kawachi</name>
    <dbReference type="NCBI Taxonomy" id="1069201"/>
    <lineage>
        <taxon>Eukaryota</taxon>
        <taxon>Fungi</taxon>
        <taxon>Dikarya</taxon>
        <taxon>Ascomycota</taxon>
        <taxon>Pezizomycotina</taxon>
        <taxon>Eurotiomycetes</taxon>
        <taxon>Eurotiomycetidae</taxon>
        <taxon>Eurotiales</taxon>
        <taxon>Aspergillaceae</taxon>
        <taxon>Aspergillus</taxon>
        <taxon>Aspergillus subgen. Circumdati</taxon>
    </lineage>
</organism>